<dbReference type="Proteomes" id="UP001209878">
    <property type="component" value="Unassembled WGS sequence"/>
</dbReference>
<reference evidence="1" key="1">
    <citation type="journal article" date="2023" name="Mol. Biol. Evol.">
        <title>Third-Generation Sequencing Reveals the Adaptive Role of the Epigenome in Three Deep-Sea Polychaetes.</title>
        <authorList>
            <person name="Perez M."/>
            <person name="Aroh O."/>
            <person name="Sun Y."/>
            <person name="Lan Y."/>
            <person name="Juniper S.K."/>
            <person name="Young C.R."/>
            <person name="Angers B."/>
            <person name="Qian P.Y."/>
        </authorList>
    </citation>
    <scope>NUCLEOTIDE SEQUENCE</scope>
    <source>
        <strain evidence="1">R07B-5</strain>
    </source>
</reference>
<sequence length="78" mass="9183">MHPGEVAKHYALTPSSLALDIAINMPIEIMSLFVPEEYRYTTLFLLRLPHSLRIIRIGEYFRWARTMGDYFKWGKDHG</sequence>
<proteinExistence type="predicted"/>
<dbReference type="AlphaFoldDB" id="A0AAD9NKB9"/>
<evidence type="ECO:0000313" key="1">
    <source>
        <dbReference type="EMBL" id="KAK2173482.1"/>
    </source>
</evidence>
<gene>
    <name evidence="1" type="ORF">NP493_872g01010</name>
</gene>
<keyword evidence="2" id="KW-1185">Reference proteome</keyword>
<organism evidence="1 2">
    <name type="scientific">Ridgeia piscesae</name>
    <name type="common">Tubeworm</name>
    <dbReference type="NCBI Taxonomy" id="27915"/>
    <lineage>
        <taxon>Eukaryota</taxon>
        <taxon>Metazoa</taxon>
        <taxon>Spiralia</taxon>
        <taxon>Lophotrochozoa</taxon>
        <taxon>Annelida</taxon>
        <taxon>Polychaeta</taxon>
        <taxon>Sedentaria</taxon>
        <taxon>Canalipalpata</taxon>
        <taxon>Sabellida</taxon>
        <taxon>Siboglinidae</taxon>
        <taxon>Ridgeia</taxon>
    </lineage>
</organism>
<comment type="caution">
    <text evidence="1">The sequence shown here is derived from an EMBL/GenBank/DDBJ whole genome shotgun (WGS) entry which is preliminary data.</text>
</comment>
<name>A0AAD9NKB9_RIDPI</name>
<accession>A0AAD9NKB9</accession>
<dbReference type="EMBL" id="JAODUO010000872">
    <property type="protein sequence ID" value="KAK2173482.1"/>
    <property type="molecule type" value="Genomic_DNA"/>
</dbReference>
<evidence type="ECO:0000313" key="2">
    <source>
        <dbReference type="Proteomes" id="UP001209878"/>
    </source>
</evidence>
<protein>
    <submittedName>
        <fullName evidence="1">Uncharacterized protein</fullName>
    </submittedName>
</protein>